<feature type="region of interest" description="Disordered" evidence="3">
    <location>
        <begin position="820"/>
        <end position="871"/>
    </location>
</feature>
<keyword evidence="1" id="KW-0540">Nuclease</keyword>
<keyword evidence="2" id="KW-0175">Coiled coil</keyword>
<sequence>MVRGQDRAIRQHEKADARHAEQISVLKDQIHGLKDQKAGYQKQIHALKARVKRIPVRIGTAIRWALRRAESSASPPTGVSETYRHKEGGIITDTTRDCLTDLMALDHIPASRVASAFKRVAACLGVTVEDDVDRRSARRIQKEGGLAAKLQFVEAAKKAEGITLSGDGTSHKNEQYETRNATVITKEGDRLHFFLGIKMAVNHTSEAQLDGLVEVVEELYQLLNDSGMATDADVREFWNLVTGFHSDHAEDQKKLFRLLKALKEKMEREVRGERVLKSMGYTEVFNLAFKCGQQAVEKAGGPAKWDAMSHADQSRIYAESRAQLVRDIGQADFDALSQEEKDDVDLFLWAGCAMHKDMNAFKGAAAGMEAFWEQNELAGPVKQPNRDNDATISLNPESAAAKRAREQTKGGAVKLASNCGICFRHKDRKRGQQDTLRFHFDTQYGFILCFPDTNNTRFQSHMEACAVLITYRDFFIEFLDYVRNNKQSRKLNHLEANIYKALHCNFTLHEVCAVTMYYVAVSVPYMRRIRSSKHSPSNALDLGPLHTELIAFIDKLIDDPSLIIGANVSHLTGSLDGLPWSHPAAVLAVQQQLSSLPHLRGLMVAMLRAGREAWVRFSSEYEEGGDIARATALQRLRAWMEKTNDLCESDFGIFRQASRKNPNLSIVVHNSREMYARNGTSTYIRQCSPAMRRFLRRMARQQDKSGANIRERREIVKTRKAAANKRAEKADNLAKKKQQRKEKQARVVPILTITESVHFAGLALRTEGYMTLEKINQQLQWLYEHGATCVPKAVGKRGKGRSERLELWLKGVREYVESGAIRGPEVDSPENIDENEPEDGTAAIVEALGDDEDEGDDELYDSEEEWYEGDS</sequence>
<proteinExistence type="predicted"/>
<reference evidence="4" key="1">
    <citation type="submission" date="2023-03" db="EMBL/GenBank/DDBJ databases">
        <title>Massive genome expansion in bonnet fungi (Mycena s.s.) driven by repeated elements and novel gene families across ecological guilds.</title>
        <authorList>
            <consortium name="Lawrence Berkeley National Laboratory"/>
            <person name="Harder C.B."/>
            <person name="Miyauchi S."/>
            <person name="Viragh M."/>
            <person name="Kuo A."/>
            <person name="Thoen E."/>
            <person name="Andreopoulos B."/>
            <person name="Lu D."/>
            <person name="Skrede I."/>
            <person name="Drula E."/>
            <person name="Henrissat B."/>
            <person name="Morin E."/>
            <person name="Kohler A."/>
            <person name="Barry K."/>
            <person name="LaButti K."/>
            <person name="Morin E."/>
            <person name="Salamov A."/>
            <person name="Lipzen A."/>
            <person name="Mereny Z."/>
            <person name="Hegedus B."/>
            <person name="Baldrian P."/>
            <person name="Stursova M."/>
            <person name="Weitz H."/>
            <person name="Taylor A."/>
            <person name="Grigoriev I.V."/>
            <person name="Nagy L.G."/>
            <person name="Martin F."/>
            <person name="Kauserud H."/>
        </authorList>
    </citation>
    <scope>NUCLEOTIDE SEQUENCE</scope>
    <source>
        <strain evidence="4">CBHHK182m</strain>
    </source>
</reference>
<feature type="compositionally biased region" description="Acidic residues" evidence="3">
    <location>
        <begin position="848"/>
        <end position="871"/>
    </location>
</feature>
<evidence type="ECO:0000256" key="3">
    <source>
        <dbReference type="SAM" id="MobiDB-lite"/>
    </source>
</evidence>
<organism evidence="4 5">
    <name type="scientific">Mycena metata</name>
    <dbReference type="NCBI Taxonomy" id="1033252"/>
    <lineage>
        <taxon>Eukaryota</taxon>
        <taxon>Fungi</taxon>
        <taxon>Dikarya</taxon>
        <taxon>Basidiomycota</taxon>
        <taxon>Agaricomycotina</taxon>
        <taxon>Agaricomycetes</taxon>
        <taxon>Agaricomycetidae</taxon>
        <taxon>Agaricales</taxon>
        <taxon>Marasmiineae</taxon>
        <taxon>Mycenaceae</taxon>
        <taxon>Mycena</taxon>
    </lineage>
</organism>
<dbReference type="PANTHER" id="PTHR11046:SF25">
    <property type="match status" value="1"/>
</dbReference>
<feature type="coiled-coil region" evidence="2">
    <location>
        <begin position="23"/>
        <end position="50"/>
    </location>
</feature>
<accession>A0AAD7N4V4</accession>
<evidence type="ECO:0000313" key="5">
    <source>
        <dbReference type="Proteomes" id="UP001215598"/>
    </source>
</evidence>
<keyword evidence="1" id="KW-0378">Hydrolase</keyword>
<evidence type="ECO:0000256" key="1">
    <source>
        <dbReference type="ARBA" id="ARBA00022722"/>
    </source>
</evidence>
<evidence type="ECO:0000256" key="2">
    <source>
        <dbReference type="SAM" id="Coils"/>
    </source>
</evidence>
<name>A0AAD7N4V4_9AGAR</name>
<dbReference type="GO" id="GO:0000175">
    <property type="term" value="F:3'-5'-RNA exonuclease activity"/>
    <property type="evidence" value="ECO:0007669"/>
    <property type="project" value="InterPro"/>
</dbReference>
<dbReference type="EMBL" id="JARKIB010000081">
    <property type="protein sequence ID" value="KAJ7745987.1"/>
    <property type="molecule type" value="Genomic_DNA"/>
</dbReference>
<keyword evidence="5" id="KW-1185">Reference proteome</keyword>
<evidence type="ECO:0000313" key="4">
    <source>
        <dbReference type="EMBL" id="KAJ7745987.1"/>
    </source>
</evidence>
<dbReference type="AlphaFoldDB" id="A0AAD7N4V4"/>
<dbReference type="Proteomes" id="UP001215598">
    <property type="component" value="Unassembled WGS sequence"/>
</dbReference>
<gene>
    <name evidence="4" type="ORF">B0H16DRAFT_1321382</name>
</gene>
<dbReference type="InterPro" id="IPR022894">
    <property type="entry name" value="Oligoribonuclease"/>
</dbReference>
<dbReference type="PANTHER" id="PTHR11046">
    <property type="entry name" value="OLIGORIBONUCLEASE, MITOCHONDRIAL"/>
    <property type="match status" value="1"/>
</dbReference>
<feature type="compositionally biased region" description="Acidic residues" evidence="3">
    <location>
        <begin position="827"/>
        <end position="839"/>
    </location>
</feature>
<protein>
    <submittedName>
        <fullName evidence="4">Uncharacterized protein</fullName>
    </submittedName>
</protein>
<comment type="caution">
    <text evidence="4">The sequence shown here is derived from an EMBL/GenBank/DDBJ whole genome shotgun (WGS) entry which is preliminary data.</text>
</comment>